<protein>
    <submittedName>
        <fullName evidence="5">Insulinase family protein</fullName>
    </submittedName>
</protein>
<dbReference type="PANTHER" id="PTHR11851">
    <property type="entry name" value="METALLOPROTEASE"/>
    <property type="match status" value="1"/>
</dbReference>
<keyword evidence="6" id="KW-1185">Reference proteome</keyword>
<name>A0A926HKL4_9FIRM</name>
<dbReference type="InterPro" id="IPR001431">
    <property type="entry name" value="Pept_M16_Zn_BS"/>
</dbReference>
<dbReference type="GO" id="GO:0046872">
    <property type="term" value="F:metal ion binding"/>
    <property type="evidence" value="ECO:0007669"/>
    <property type="project" value="InterPro"/>
</dbReference>
<evidence type="ECO:0000259" key="3">
    <source>
        <dbReference type="Pfam" id="PF00675"/>
    </source>
</evidence>
<dbReference type="AlphaFoldDB" id="A0A926HKL4"/>
<comment type="similarity">
    <text evidence="1 2">Belongs to the peptidase M16 family.</text>
</comment>
<gene>
    <name evidence="5" type="ORF">H8696_04580</name>
</gene>
<dbReference type="InterPro" id="IPR050361">
    <property type="entry name" value="MPP/UQCRC_Complex"/>
</dbReference>
<feature type="domain" description="Peptidase M16 N-terminal" evidence="3">
    <location>
        <begin position="22"/>
        <end position="159"/>
    </location>
</feature>
<accession>A0A926HKL4</accession>
<dbReference type="PROSITE" id="PS00143">
    <property type="entry name" value="INSULINASE"/>
    <property type="match status" value="1"/>
</dbReference>
<dbReference type="PANTHER" id="PTHR11851:SF49">
    <property type="entry name" value="MITOCHONDRIAL-PROCESSING PEPTIDASE SUBUNIT ALPHA"/>
    <property type="match status" value="1"/>
</dbReference>
<dbReference type="Gene3D" id="3.30.830.10">
    <property type="entry name" value="Metalloenzyme, LuxS/M16 peptidase-like"/>
    <property type="match status" value="2"/>
</dbReference>
<comment type="caution">
    <text evidence="5">The sequence shown here is derived from an EMBL/GenBank/DDBJ whole genome shotgun (WGS) entry which is preliminary data.</text>
</comment>
<organism evidence="5 6">
    <name type="scientific">Gehongia tenuis</name>
    <dbReference type="NCBI Taxonomy" id="2763655"/>
    <lineage>
        <taxon>Bacteria</taxon>
        <taxon>Bacillati</taxon>
        <taxon>Bacillota</taxon>
        <taxon>Clostridia</taxon>
        <taxon>Christensenellales</taxon>
        <taxon>Christensenellaceae</taxon>
        <taxon>Gehongia</taxon>
    </lineage>
</organism>
<dbReference type="Pfam" id="PF00675">
    <property type="entry name" value="Peptidase_M16"/>
    <property type="match status" value="1"/>
</dbReference>
<dbReference type="InterPro" id="IPR007863">
    <property type="entry name" value="Peptidase_M16_C"/>
</dbReference>
<evidence type="ECO:0000313" key="6">
    <source>
        <dbReference type="Proteomes" id="UP000623172"/>
    </source>
</evidence>
<proteinExistence type="inferred from homology"/>
<dbReference type="Pfam" id="PF05193">
    <property type="entry name" value="Peptidase_M16_C"/>
    <property type="match status" value="1"/>
</dbReference>
<evidence type="ECO:0000259" key="4">
    <source>
        <dbReference type="Pfam" id="PF05193"/>
    </source>
</evidence>
<dbReference type="GO" id="GO:0006508">
    <property type="term" value="P:proteolysis"/>
    <property type="evidence" value="ECO:0007669"/>
    <property type="project" value="InterPro"/>
</dbReference>
<evidence type="ECO:0000313" key="5">
    <source>
        <dbReference type="EMBL" id="MBC8531122.1"/>
    </source>
</evidence>
<dbReference type="RefSeq" id="WP_249315184.1">
    <property type="nucleotide sequence ID" value="NZ_JACRSR010000001.1"/>
</dbReference>
<dbReference type="InterPro" id="IPR011249">
    <property type="entry name" value="Metalloenz_LuxS/M16"/>
</dbReference>
<evidence type="ECO:0000256" key="1">
    <source>
        <dbReference type="ARBA" id="ARBA00007261"/>
    </source>
</evidence>
<dbReference type="FunFam" id="3.30.830.10:FF:000008">
    <property type="entry name" value="Mitochondrial-processing peptidase subunit beta"/>
    <property type="match status" value="1"/>
</dbReference>
<dbReference type="GO" id="GO:0004222">
    <property type="term" value="F:metalloendopeptidase activity"/>
    <property type="evidence" value="ECO:0007669"/>
    <property type="project" value="InterPro"/>
</dbReference>
<dbReference type="SUPFAM" id="SSF63411">
    <property type="entry name" value="LuxS/MPP-like metallohydrolase"/>
    <property type="match status" value="2"/>
</dbReference>
<feature type="domain" description="Peptidase M16 C-terminal" evidence="4">
    <location>
        <begin position="166"/>
        <end position="341"/>
    </location>
</feature>
<dbReference type="InterPro" id="IPR011765">
    <property type="entry name" value="Pept_M16_N"/>
</dbReference>
<evidence type="ECO:0000256" key="2">
    <source>
        <dbReference type="RuleBase" id="RU004447"/>
    </source>
</evidence>
<dbReference type="EMBL" id="JACRSR010000001">
    <property type="protein sequence ID" value="MBC8531122.1"/>
    <property type="molecule type" value="Genomic_DNA"/>
</dbReference>
<reference evidence="5" key="1">
    <citation type="submission" date="2020-08" db="EMBL/GenBank/DDBJ databases">
        <title>Genome public.</title>
        <authorList>
            <person name="Liu C."/>
            <person name="Sun Q."/>
        </authorList>
    </citation>
    <scope>NUCLEOTIDE SEQUENCE</scope>
    <source>
        <strain evidence="5">NSJ-53</strain>
    </source>
</reference>
<dbReference type="Proteomes" id="UP000623172">
    <property type="component" value="Unassembled WGS sequence"/>
</dbReference>
<sequence length="420" mass="46398">MAELTKLSNGLSIVCEPIEHCRSVSVGIWVPAGPVDEPGNVGGISHFIEHMVFKGTEHRTAQQISVDMDRVGGQLNAFTAKECTCFYTRVMDEHADLAVDVLSDMVRCPKMDPEDIAREKGVVLEEISMVEDTPEDLVNEMLSEAFFRDNPLAKPILGTVDSVSALTREDILGYMNRHYCANNLVLAVAGNVSMAAVCDLAEKYLGDWRCKDLEPRTLPVFDHFECQTRVKEKSIEQAHLCFGLPGVSNVDEDFYVTLALSNILGGGMSSRLFQTIREEKGLAYTVYSYPSSYRNAGLFSIYAGTSPKNLEEVTELTVKEIVKLREGGVDEEAVAMSKDQLKGSFILSQESVSARMSALGKNLLLQGRIIPEEEVLERIDAITAKDLRRVMDRLLGGPISVACITQKGEGQLPYLYDIKL</sequence>